<dbReference type="PROSITE" id="PS00924">
    <property type="entry name" value="ASP_GLU_RACEMASE_2"/>
    <property type="match status" value="1"/>
</dbReference>
<name>A0A919KTE4_9ACTN</name>
<dbReference type="SUPFAM" id="SSF53681">
    <property type="entry name" value="Aspartate/glutamate racemase"/>
    <property type="match status" value="2"/>
</dbReference>
<dbReference type="InterPro" id="IPR033134">
    <property type="entry name" value="Asp/Glu_racemase_AS_2"/>
</dbReference>
<dbReference type="InterPro" id="IPR018187">
    <property type="entry name" value="Asp/Glu_racemase_AS_1"/>
</dbReference>
<dbReference type="Proteomes" id="UP000603708">
    <property type="component" value="Unassembled WGS sequence"/>
</dbReference>
<keyword evidence="1" id="KW-0413">Isomerase</keyword>
<comment type="caution">
    <text evidence="3">The sequence shown here is derived from an EMBL/GenBank/DDBJ whole genome shotgun (WGS) entry which is preliminary data.</text>
</comment>
<dbReference type="PANTHER" id="PTHR21198">
    <property type="entry name" value="GLUTAMATE RACEMASE"/>
    <property type="match status" value="1"/>
</dbReference>
<protein>
    <submittedName>
        <fullName evidence="3">Glutamate racemase</fullName>
    </submittedName>
</protein>
<dbReference type="Pfam" id="PF01177">
    <property type="entry name" value="Asp_Glu_race"/>
    <property type="match status" value="1"/>
</dbReference>
<gene>
    <name evidence="3" type="ORF">GCM10018793_07630</name>
</gene>
<dbReference type="PANTHER" id="PTHR21198:SF2">
    <property type="entry name" value="GLUTAMATE RACEMASE"/>
    <property type="match status" value="1"/>
</dbReference>
<dbReference type="RefSeq" id="WP_189929434.1">
    <property type="nucleotide sequence ID" value="NZ_BNCD01000002.1"/>
</dbReference>
<evidence type="ECO:0000313" key="3">
    <source>
        <dbReference type="EMBL" id="GHH71742.1"/>
    </source>
</evidence>
<accession>A0A919KTE4</accession>
<dbReference type="GO" id="GO:0008881">
    <property type="term" value="F:glutamate racemase activity"/>
    <property type="evidence" value="ECO:0007669"/>
    <property type="project" value="TreeGrafter"/>
</dbReference>
<dbReference type="Gene3D" id="3.40.50.1860">
    <property type="match status" value="2"/>
</dbReference>
<keyword evidence="4" id="KW-1185">Reference proteome</keyword>
<dbReference type="GO" id="GO:0009252">
    <property type="term" value="P:peptidoglycan biosynthetic process"/>
    <property type="evidence" value="ECO:0007669"/>
    <property type="project" value="TreeGrafter"/>
</dbReference>
<reference evidence="3" key="1">
    <citation type="journal article" date="2014" name="Int. J. Syst. Evol. Microbiol.">
        <title>Complete genome sequence of Corynebacterium casei LMG S-19264T (=DSM 44701T), isolated from a smear-ripened cheese.</title>
        <authorList>
            <consortium name="US DOE Joint Genome Institute (JGI-PGF)"/>
            <person name="Walter F."/>
            <person name="Albersmeier A."/>
            <person name="Kalinowski J."/>
            <person name="Ruckert C."/>
        </authorList>
    </citation>
    <scope>NUCLEOTIDE SEQUENCE</scope>
    <source>
        <strain evidence="3">JCM 5069</strain>
    </source>
</reference>
<evidence type="ECO:0000313" key="4">
    <source>
        <dbReference type="Proteomes" id="UP000603708"/>
    </source>
</evidence>
<sequence>MTVGLIDSGLGLVPTAGWIRYLQPASDMVLALDPAGAPWGPRPAGFIVDRVLACAEQAVLHGARALVLSCNTASVTALEALRREFEPAIPVIGTVPAVKPAAEAGRPFAVWATRRTTASSYQAELLRRFAAEQTVVQVSCPGLAEAVDSGDAGAVDAAVAEAADRTPAHCRSVVLGCTHYPLVADRIRRVLPPETRLFDTSQAVARQTLRRLRNTARAVPGGGGGVRVLLSGEEGALPPAARAYPLGSALAEGAAVTRDLLLPTRSKARSGDGIRATLHGSPLLEPEDGLLAQHRTGRTW</sequence>
<evidence type="ECO:0000256" key="2">
    <source>
        <dbReference type="SAM" id="MobiDB-lite"/>
    </source>
</evidence>
<dbReference type="PROSITE" id="PS00923">
    <property type="entry name" value="ASP_GLU_RACEMASE_1"/>
    <property type="match status" value="1"/>
</dbReference>
<feature type="region of interest" description="Disordered" evidence="2">
    <location>
        <begin position="271"/>
        <end position="300"/>
    </location>
</feature>
<dbReference type="AlphaFoldDB" id="A0A919KTE4"/>
<reference evidence="3" key="2">
    <citation type="submission" date="2020-09" db="EMBL/GenBank/DDBJ databases">
        <authorList>
            <person name="Sun Q."/>
            <person name="Ohkuma M."/>
        </authorList>
    </citation>
    <scope>NUCLEOTIDE SEQUENCE</scope>
    <source>
        <strain evidence="3">JCM 5069</strain>
    </source>
</reference>
<proteinExistence type="predicted"/>
<dbReference type="InterPro" id="IPR015942">
    <property type="entry name" value="Asp/Glu/hydantoin_racemase"/>
</dbReference>
<evidence type="ECO:0000256" key="1">
    <source>
        <dbReference type="ARBA" id="ARBA00023235"/>
    </source>
</evidence>
<dbReference type="EMBL" id="BNCD01000002">
    <property type="protein sequence ID" value="GHH71742.1"/>
    <property type="molecule type" value="Genomic_DNA"/>
</dbReference>
<organism evidence="3 4">
    <name type="scientific">Streptomyces sulfonofaciens</name>
    <dbReference type="NCBI Taxonomy" id="68272"/>
    <lineage>
        <taxon>Bacteria</taxon>
        <taxon>Bacillati</taxon>
        <taxon>Actinomycetota</taxon>
        <taxon>Actinomycetes</taxon>
        <taxon>Kitasatosporales</taxon>
        <taxon>Streptomycetaceae</taxon>
        <taxon>Streptomyces</taxon>
    </lineage>
</organism>
<dbReference type="InterPro" id="IPR001920">
    <property type="entry name" value="Asp/Glu_race"/>
</dbReference>